<dbReference type="EMBL" id="LAZR01016828">
    <property type="protein sequence ID" value="KKM02834.1"/>
    <property type="molecule type" value="Genomic_DNA"/>
</dbReference>
<sequence>MELLPPIKGIFRGSLMGHAPELTSESMNNVRPVDVQEKRVRIG</sequence>
<accession>A0A0F9GVQ6</accession>
<protein>
    <submittedName>
        <fullName evidence="1">Uncharacterized protein</fullName>
    </submittedName>
</protein>
<organism evidence="1">
    <name type="scientific">marine sediment metagenome</name>
    <dbReference type="NCBI Taxonomy" id="412755"/>
    <lineage>
        <taxon>unclassified sequences</taxon>
        <taxon>metagenomes</taxon>
        <taxon>ecological metagenomes</taxon>
    </lineage>
</organism>
<dbReference type="AlphaFoldDB" id="A0A0F9GVQ6"/>
<proteinExistence type="predicted"/>
<name>A0A0F9GVQ6_9ZZZZ</name>
<reference evidence="1" key="1">
    <citation type="journal article" date="2015" name="Nature">
        <title>Complex archaea that bridge the gap between prokaryotes and eukaryotes.</title>
        <authorList>
            <person name="Spang A."/>
            <person name="Saw J.H."/>
            <person name="Jorgensen S.L."/>
            <person name="Zaremba-Niedzwiedzka K."/>
            <person name="Martijn J."/>
            <person name="Lind A.E."/>
            <person name="van Eijk R."/>
            <person name="Schleper C."/>
            <person name="Guy L."/>
            <person name="Ettema T.J."/>
        </authorList>
    </citation>
    <scope>NUCLEOTIDE SEQUENCE</scope>
</reference>
<comment type="caution">
    <text evidence="1">The sequence shown here is derived from an EMBL/GenBank/DDBJ whole genome shotgun (WGS) entry which is preliminary data.</text>
</comment>
<feature type="non-terminal residue" evidence="1">
    <location>
        <position position="43"/>
    </location>
</feature>
<evidence type="ECO:0000313" key="1">
    <source>
        <dbReference type="EMBL" id="KKM02834.1"/>
    </source>
</evidence>
<gene>
    <name evidence="1" type="ORF">LCGC14_1780420</name>
</gene>